<organism evidence="9 10">
    <name type="scientific">Anaerocolumna chitinilytica</name>
    <dbReference type="NCBI Taxonomy" id="1727145"/>
    <lineage>
        <taxon>Bacteria</taxon>
        <taxon>Bacillati</taxon>
        <taxon>Bacillota</taxon>
        <taxon>Clostridia</taxon>
        <taxon>Lachnospirales</taxon>
        <taxon>Lachnospiraceae</taxon>
        <taxon>Anaerocolumna</taxon>
    </lineage>
</organism>
<evidence type="ECO:0000313" key="9">
    <source>
        <dbReference type="EMBL" id="BCJ97123.1"/>
    </source>
</evidence>
<gene>
    <name evidence="9" type="ORF">bsdcttw_01640</name>
</gene>
<feature type="transmembrane region" description="Helical" evidence="7">
    <location>
        <begin position="112"/>
        <end position="134"/>
    </location>
</feature>
<dbReference type="GO" id="GO:0055085">
    <property type="term" value="P:transmembrane transport"/>
    <property type="evidence" value="ECO:0007669"/>
    <property type="project" value="InterPro"/>
</dbReference>
<dbReference type="PANTHER" id="PTHR43744:SF9">
    <property type="entry name" value="POLYGALACTURONAN_RHAMNOGALACTURONAN TRANSPORT SYSTEM PERMEASE PROTEIN YTCP"/>
    <property type="match status" value="1"/>
</dbReference>
<evidence type="ECO:0000256" key="7">
    <source>
        <dbReference type="RuleBase" id="RU363032"/>
    </source>
</evidence>
<dbReference type="PANTHER" id="PTHR43744">
    <property type="entry name" value="ABC TRANSPORTER PERMEASE PROTEIN MG189-RELATED-RELATED"/>
    <property type="match status" value="1"/>
</dbReference>
<dbReference type="InterPro" id="IPR000515">
    <property type="entry name" value="MetI-like"/>
</dbReference>
<evidence type="ECO:0000256" key="3">
    <source>
        <dbReference type="ARBA" id="ARBA00022475"/>
    </source>
</evidence>
<accession>A0A7I8DF21</accession>
<reference evidence="9 10" key="2">
    <citation type="submission" date="2020-08" db="EMBL/GenBank/DDBJ databases">
        <authorList>
            <person name="Ueki A."/>
            <person name="Tonouchi A."/>
        </authorList>
    </citation>
    <scope>NUCLEOTIDE SEQUENCE [LARGE SCALE GENOMIC DNA]</scope>
    <source>
        <strain evidence="9 10">CTTW</strain>
    </source>
</reference>
<evidence type="ECO:0000256" key="6">
    <source>
        <dbReference type="ARBA" id="ARBA00023136"/>
    </source>
</evidence>
<dbReference type="AlphaFoldDB" id="A0A7I8DF21"/>
<dbReference type="SUPFAM" id="SSF161098">
    <property type="entry name" value="MetI-like"/>
    <property type="match status" value="1"/>
</dbReference>
<dbReference type="PROSITE" id="PS50928">
    <property type="entry name" value="ABC_TM1"/>
    <property type="match status" value="1"/>
</dbReference>
<name>A0A7I8DF21_9FIRM</name>
<proteinExistence type="inferred from homology"/>
<evidence type="ECO:0000313" key="10">
    <source>
        <dbReference type="Proteomes" id="UP000515703"/>
    </source>
</evidence>
<keyword evidence="5 7" id="KW-1133">Transmembrane helix</keyword>
<dbReference type="CDD" id="cd06261">
    <property type="entry name" value="TM_PBP2"/>
    <property type="match status" value="1"/>
</dbReference>
<protein>
    <submittedName>
        <fullName evidence="9">Sugar ABC transporter permease</fullName>
    </submittedName>
</protein>
<dbReference type="RefSeq" id="WP_185257585.1">
    <property type="nucleotide sequence ID" value="NZ_AP023368.1"/>
</dbReference>
<feature type="transmembrane region" description="Helical" evidence="7">
    <location>
        <begin position="146"/>
        <end position="164"/>
    </location>
</feature>
<keyword evidence="2 7" id="KW-0813">Transport</keyword>
<keyword evidence="10" id="KW-1185">Reference proteome</keyword>
<evidence type="ECO:0000256" key="2">
    <source>
        <dbReference type="ARBA" id="ARBA00022448"/>
    </source>
</evidence>
<dbReference type="Pfam" id="PF00528">
    <property type="entry name" value="BPD_transp_1"/>
    <property type="match status" value="1"/>
</dbReference>
<evidence type="ECO:0000256" key="1">
    <source>
        <dbReference type="ARBA" id="ARBA00004651"/>
    </source>
</evidence>
<reference evidence="9 10" key="1">
    <citation type="submission" date="2020-08" db="EMBL/GenBank/DDBJ databases">
        <title>Draft genome sequencing of an Anaerocolumna strain isolated from anoxic soil subjected to BSD treatment.</title>
        <authorList>
            <person name="Uek A."/>
            <person name="Tonouchi A."/>
        </authorList>
    </citation>
    <scope>NUCLEOTIDE SEQUENCE [LARGE SCALE GENOMIC DNA]</scope>
    <source>
        <strain evidence="9 10">CTTW</strain>
    </source>
</reference>
<dbReference type="KEGG" id="acht:bsdcttw_01640"/>
<dbReference type="EMBL" id="AP023368">
    <property type="protein sequence ID" value="BCJ97123.1"/>
    <property type="molecule type" value="Genomic_DNA"/>
</dbReference>
<feature type="domain" description="ABC transmembrane type-1" evidence="8">
    <location>
        <begin position="77"/>
        <end position="265"/>
    </location>
</feature>
<feature type="transmembrane region" description="Helical" evidence="7">
    <location>
        <begin position="12"/>
        <end position="34"/>
    </location>
</feature>
<evidence type="ECO:0000256" key="4">
    <source>
        <dbReference type="ARBA" id="ARBA00022692"/>
    </source>
</evidence>
<dbReference type="Gene3D" id="1.10.3720.10">
    <property type="entry name" value="MetI-like"/>
    <property type="match status" value="1"/>
</dbReference>
<dbReference type="GO" id="GO:0005886">
    <property type="term" value="C:plasma membrane"/>
    <property type="evidence" value="ECO:0007669"/>
    <property type="project" value="UniProtKB-SubCell"/>
</dbReference>
<feature type="transmembrane region" description="Helical" evidence="7">
    <location>
        <begin position="81"/>
        <end position="100"/>
    </location>
</feature>
<evidence type="ECO:0000256" key="5">
    <source>
        <dbReference type="ARBA" id="ARBA00022989"/>
    </source>
</evidence>
<feature type="transmembrane region" description="Helical" evidence="7">
    <location>
        <begin position="197"/>
        <end position="215"/>
    </location>
</feature>
<feature type="transmembrane region" description="Helical" evidence="7">
    <location>
        <begin position="265"/>
        <end position="284"/>
    </location>
</feature>
<comment type="subcellular location">
    <subcellularLocation>
        <location evidence="1 7">Cell membrane</location>
        <topology evidence="1 7">Multi-pass membrane protein</topology>
    </subcellularLocation>
</comment>
<keyword evidence="4 7" id="KW-0812">Transmembrane</keyword>
<sequence length="299" mass="33529">MNNKIKMSRQDRIFHLLNGILMVLCAFCILIPLVNVISSSVSNPSDVLNGRVTLLPVHFSIKSYLYVFKDNSIASGYLHSILYTVLGTLIAVAMTILAAYPLSRKSLKGRKVFLAFFMFTMFFSGGLIPTYIVVKNLHMLDTMWSVIIPNCLSVYNIIIARTFFNEQIPGELYEAAEIDGANDYDVFFRIVLPLSKAIIAVMALFYAVGLWNMYFDAVLYLNSYDKYPLQVILRNIMNNAQIQASMVEATGKVTSTDSLAITESLKYTTIVCASVPMLLLYPFVQKYFTKGVMIGSLKG</sequence>
<evidence type="ECO:0000259" key="8">
    <source>
        <dbReference type="PROSITE" id="PS50928"/>
    </source>
</evidence>
<dbReference type="InterPro" id="IPR035906">
    <property type="entry name" value="MetI-like_sf"/>
</dbReference>
<comment type="similarity">
    <text evidence="7">Belongs to the binding-protein-dependent transport system permease family.</text>
</comment>
<keyword evidence="3" id="KW-1003">Cell membrane</keyword>
<dbReference type="Proteomes" id="UP000515703">
    <property type="component" value="Chromosome"/>
</dbReference>
<keyword evidence="6 7" id="KW-0472">Membrane</keyword>